<evidence type="ECO:0000256" key="3">
    <source>
        <dbReference type="ARBA" id="ARBA00022475"/>
    </source>
</evidence>
<dbReference type="Pfam" id="PF03601">
    <property type="entry name" value="Cons_hypoth698"/>
    <property type="match status" value="1"/>
</dbReference>
<dbReference type="PANTHER" id="PTHR30106">
    <property type="entry name" value="INNER MEMBRANE PROTEIN YEIH-RELATED"/>
    <property type="match status" value="1"/>
</dbReference>
<feature type="transmembrane region" description="Helical" evidence="7">
    <location>
        <begin position="165"/>
        <end position="185"/>
    </location>
</feature>
<evidence type="ECO:0000313" key="8">
    <source>
        <dbReference type="EMBL" id="GAK52189.1"/>
    </source>
</evidence>
<feature type="transmembrane region" description="Helical" evidence="7">
    <location>
        <begin position="221"/>
        <end position="244"/>
    </location>
</feature>
<sequence>MMKIRTYLPGILLCLAIAIPAWLLGQMFPIIGSPVFGILFGMIVTMLFPKIILSPGATTPVPASYSVKDGVQYTSKKILQYAIILLGFEMNLFHVIKVGGESLFVMLFTLCAAFMTAFLVGKALKLDSNMTILIGVGTSICGGSAIAATAPVIKADDKDVAHSLSTIFLFNVIAVFIFPMLGHLIGMGDHGFGMWAGTAINDTSSVVAASVSWSATAGNNTALVFATIVKLTRTLMIVPITLALALYMSQKEKNANSSYKLSKVFPWFVIGFVAVAILHTFANIPDSVSHEFVTIGKFFIVMAMTAIGLNTNLKKLILNGIKPICLGLCCWFAVASISLLVQAALKMW</sequence>
<dbReference type="EMBL" id="DF820458">
    <property type="protein sequence ID" value="GAK52189.1"/>
    <property type="molecule type" value="Genomic_DNA"/>
</dbReference>
<evidence type="ECO:0000256" key="4">
    <source>
        <dbReference type="ARBA" id="ARBA00022692"/>
    </source>
</evidence>
<feature type="transmembrane region" description="Helical" evidence="7">
    <location>
        <begin position="325"/>
        <end position="345"/>
    </location>
</feature>
<feature type="transmembrane region" description="Helical" evidence="7">
    <location>
        <begin position="264"/>
        <end position="282"/>
    </location>
</feature>
<keyword evidence="3" id="KW-1003">Cell membrane</keyword>
<name>A0A081BP73_9BACT</name>
<feature type="transmembrane region" description="Helical" evidence="7">
    <location>
        <begin position="294"/>
        <end position="313"/>
    </location>
</feature>
<accession>A0A081BP73</accession>
<protein>
    <submittedName>
        <fullName evidence="8">Uncharacterized protein family UPF0324</fullName>
    </submittedName>
</protein>
<keyword evidence="9" id="KW-1185">Reference proteome</keyword>
<feature type="transmembrane region" description="Helical" evidence="7">
    <location>
        <begin position="7"/>
        <end position="24"/>
    </location>
</feature>
<organism evidence="8">
    <name type="scientific">Candidatus Moduliflexus flocculans</name>
    <dbReference type="NCBI Taxonomy" id="1499966"/>
    <lineage>
        <taxon>Bacteria</taxon>
        <taxon>Candidatus Moduliflexota</taxon>
        <taxon>Candidatus Moduliflexia</taxon>
        <taxon>Candidatus Moduliflexales</taxon>
        <taxon>Candidatus Moduliflexaceae</taxon>
    </lineage>
</organism>
<reference evidence="8" key="1">
    <citation type="journal article" date="2015" name="PeerJ">
        <title>First genomic representation of candidate bacterial phylum KSB3 points to enhanced environmental sensing as a trigger of wastewater bulking.</title>
        <authorList>
            <person name="Sekiguchi Y."/>
            <person name="Ohashi A."/>
            <person name="Parks D.H."/>
            <person name="Yamauchi T."/>
            <person name="Tyson G.W."/>
            <person name="Hugenholtz P."/>
        </authorList>
    </citation>
    <scope>NUCLEOTIDE SEQUENCE [LARGE SCALE GENOMIC DNA]</scope>
</reference>
<dbReference type="HOGENOM" id="CLU_033541_2_1_0"/>
<keyword evidence="4 7" id="KW-0812">Transmembrane</keyword>
<proteinExistence type="inferred from homology"/>
<feature type="transmembrane region" description="Helical" evidence="7">
    <location>
        <begin position="30"/>
        <end position="48"/>
    </location>
</feature>
<keyword evidence="6 7" id="KW-0472">Membrane</keyword>
<dbReference type="GO" id="GO:0005886">
    <property type="term" value="C:plasma membrane"/>
    <property type="evidence" value="ECO:0007669"/>
    <property type="project" value="UniProtKB-SubCell"/>
</dbReference>
<evidence type="ECO:0000256" key="2">
    <source>
        <dbReference type="ARBA" id="ARBA00007977"/>
    </source>
</evidence>
<comment type="similarity">
    <text evidence="2">Belongs to the UPF0324 family.</text>
</comment>
<dbReference type="AlphaFoldDB" id="A0A081BP73"/>
<evidence type="ECO:0000256" key="1">
    <source>
        <dbReference type="ARBA" id="ARBA00004651"/>
    </source>
</evidence>
<gene>
    <name evidence="8" type="ORF">U14_03440</name>
</gene>
<keyword evidence="5 7" id="KW-1133">Transmembrane helix</keyword>
<dbReference type="STRING" id="1499966.U14_03440"/>
<dbReference type="InterPro" id="IPR018383">
    <property type="entry name" value="UPF0324_pro"/>
</dbReference>
<dbReference type="PANTHER" id="PTHR30106:SF1">
    <property type="entry name" value="UPF0324 MEMBRANE PROTEIN FN0533"/>
    <property type="match status" value="1"/>
</dbReference>
<evidence type="ECO:0000256" key="6">
    <source>
        <dbReference type="ARBA" id="ARBA00023136"/>
    </source>
</evidence>
<feature type="transmembrane region" description="Helical" evidence="7">
    <location>
        <begin position="132"/>
        <end position="153"/>
    </location>
</feature>
<comment type="subcellular location">
    <subcellularLocation>
        <location evidence="1">Cell membrane</location>
        <topology evidence="1">Multi-pass membrane protein</topology>
    </subcellularLocation>
</comment>
<feature type="transmembrane region" description="Helical" evidence="7">
    <location>
        <begin position="102"/>
        <end position="120"/>
    </location>
</feature>
<evidence type="ECO:0000256" key="7">
    <source>
        <dbReference type="SAM" id="Phobius"/>
    </source>
</evidence>
<evidence type="ECO:0000256" key="5">
    <source>
        <dbReference type="ARBA" id="ARBA00022989"/>
    </source>
</evidence>
<dbReference type="Proteomes" id="UP000030700">
    <property type="component" value="Unassembled WGS sequence"/>
</dbReference>
<evidence type="ECO:0000313" key="9">
    <source>
        <dbReference type="Proteomes" id="UP000030700"/>
    </source>
</evidence>